<dbReference type="HOGENOM" id="CLU_1828202_0_0_1"/>
<proteinExistence type="predicted"/>
<feature type="compositionally biased region" description="Basic residues" evidence="1">
    <location>
        <begin position="1"/>
        <end position="12"/>
    </location>
</feature>
<dbReference type="PaxDb" id="3880-AES75452"/>
<name>G7KJL9_MEDTR</name>
<evidence type="ECO:0000313" key="3">
    <source>
        <dbReference type="EnsemblPlants" id="AES75452"/>
    </source>
</evidence>
<accession>A0A0C3VVQ4</accession>
<gene>
    <name evidence="2" type="ordered locus">MTR_6g045050</name>
</gene>
<reference evidence="2 4" key="2">
    <citation type="journal article" date="2014" name="BMC Genomics">
        <title>An improved genome release (version Mt4.0) for the model legume Medicago truncatula.</title>
        <authorList>
            <person name="Tang H."/>
            <person name="Krishnakumar V."/>
            <person name="Bidwell S."/>
            <person name="Rosen B."/>
            <person name="Chan A."/>
            <person name="Zhou S."/>
            <person name="Gentzbittel L."/>
            <person name="Childs K.L."/>
            <person name="Yandell M."/>
            <person name="Gundlach H."/>
            <person name="Mayer K.F."/>
            <person name="Schwartz D.C."/>
            <person name="Town C.D."/>
        </authorList>
    </citation>
    <scope>GENOME REANNOTATION</scope>
    <source>
        <strain evidence="3 4">cv. Jemalong A17</strain>
    </source>
</reference>
<feature type="region of interest" description="Disordered" evidence="1">
    <location>
        <begin position="1"/>
        <end position="71"/>
    </location>
</feature>
<reference evidence="2 4" key="1">
    <citation type="journal article" date="2011" name="Nature">
        <title>The Medicago genome provides insight into the evolution of rhizobial symbioses.</title>
        <authorList>
            <person name="Young N.D."/>
            <person name="Debelle F."/>
            <person name="Oldroyd G.E."/>
            <person name="Geurts R."/>
            <person name="Cannon S.B."/>
            <person name="Udvardi M.K."/>
            <person name="Benedito V.A."/>
            <person name="Mayer K.F."/>
            <person name="Gouzy J."/>
            <person name="Schoof H."/>
            <person name="Van de Peer Y."/>
            <person name="Proost S."/>
            <person name="Cook D.R."/>
            <person name="Meyers B.C."/>
            <person name="Spannagl M."/>
            <person name="Cheung F."/>
            <person name="De Mita S."/>
            <person name="Krishnakumar V."/>
            <person name="Gundlach H."/>
            <person name="Zhou S."/>
            <person name="Mudge J."/>
            <person name="Bharti A.K."/>
            <person name="Murray J.D."/>
            <person name="Naoumkina M.A."/>
            <person name="Rosen B."/>
            <person name="Silverstein K.A."/>
            <person name="Tang H."/>
            <person name="Rombauts S."/>
            <person name="Zhao P.X."/>
            <person name="Zhou P."/>
            <person name="Barbe V."/>
            <person name="Bardou P."/>
            <person name="Bechner M."/>
            <person name="Bellec A."/>
            <person name="Berger A."/>
            <person name="Berges H."/>
            <person name="Bidwell S."/>
            <person name="Bisseling T."/>
            <person name="Choisne N."/>
            <person name="Couloux A."/>
            <person name="Denny R."/>
            <person name="Deshpande S."/>
            <person name="Dai X."/>
            <person name="Doyle J.J."/>
            <person name="Dudez A.M."/>
            <person name="Farmer A.D."/>
            <person name="Fouteau S."/>
            <person name="Franken C."/>
            <person name="Gibelin C."/>
            <person name="Gish J."/>
            <person name="Goldstein S."/>
            <person name="Gonzalez A.J."/>
            <person name="Green P.J."/>
            <person name="Hallab A."/>
            <person name="Hartog M."/>
            <person name="Hua A."/>
            <person name="Humphray S.J."/>
            <person name="Jeong D.H."/>
            <person name="Jing Y."/>
            <person name="Jocker A."/>
            <person name="Kenton S.M."/>
            <person name="Kim D.J."/>
            <person name="Klee K."/>
            <person name="Lai H."/>
            <person name="Lang C."/>
            <person name="Lin S."/>
            <person name="Macmil S.L."/>
            <person name="Magdelenat G."/>
            <person name="Matthews L."/>
            <person name="McCorrison J."/>
            <person name="Monaghan E.L."/>
            <person name="Mun J.H."/>
            <person name="Najar F.Z."/>
            <person name="Nicholson C."/>
            <person name="Noirot C."/>
            <person name="O'Bleness M."/>
            <person name="Paule C.R."/>
            <person name="Poulain J."/>
            <person name="Prion F."/>
            <person name="Qin B."/>
            <person name="Qu C."/>
            <person name="Retzel E.F."/>
            <person name="Riddle C."/>
            <person name="Sallet E."/>
            <person name="Samain S."/>
            <person name="Samson N."/>
            <person name="Sanders I."/>
            <person name="Saurat O."/>
            <person name="Scarpelli C."/>
            <person name="Schiex T."/>
            <person name="Segurens B."/>
            <person name="Severin A.J."/>
            <person name="Sherrier D.J."/>
            <person name="Shi R."/>
            <person name="Sims S."/>
            <person name="Singer S.R."/>
            <person name="Sinharoy S."/>
            <person name="Sterck L."/>
            <person name="Viollet A."/>
            <person name="Wang B.B."/>
            <person name="Wang K."/>
            <person name="Wang M."/>
            <person name="Wang X."/>
            <person name="Warfsmann J."/>
            <person name="Weissenbach J."/>
            <person name="White D.D."/>
            <person name="White J.D."/>
            <person name="Wiley G.B."/>
            <person name="Wincker P."/>
            <person name="Xing Y."/>
            <person name="Yang L."/>
            <person name="Yao Z."/>
            <person name="Ying F."/>
            <person name="Zhai J."/>
            <person name="Zhou L."/>
            <person name="Zuber A."/>
            <person name="Denarie J."/>
            <person name="Dixon R.A."/>
            <person name="May G.D."/>
            <person name="Schwartz D.C."/>
            <person name="Rogers J."/>
            <person name="Quetier F."/>
            <person name="Town C.D."/>
            <person name="Roe B.A."/>
        </authorList>
    </citation>
    <scope>NUCLEOTIDE SEQUENCE [LARGE SCALE GENOMIC DNA]</scope>
    <source>
        <strain evidence="2">A17</strain>
        <strain evidence="3 4">cv. Jemalong A17</strain>
    </source>
</reference>
<dbReference type="Proteomes" id="UP000002051">
    <property type="component" value="Chromosome 6"/>
</dbReference>
<feature type="compositionally biased region" description="Basic residues" evidence="1">
    <location>
        <begin position="21"/>
        <end position="46"/>
    </location>
</feature>
<reference evidence="3" key="3">
    <citation type="submission" date="2015-04" db="UniProtKB">
        <authorList>
            <consortium name="EnsemblPlants"/>
        </authorList>
    </citation>
    <scope>IDENTIFICATION</scope>
    <source>
        <strain evidence="3">cv. Jemalong A17</strain>
    </source>
</reference>
<dbReference type="EMBL" id="CM001222">
    <property type="protein sequence ID" value="AES75452.2"/>
    <property type="molecule type" value="Genomic_DNA"/>
</dbReference>
<keyword evidence="4" id="KW-1185">Reference proteome</keyword>
<organism evidence="2 4">
    <name type="scientific">Medicago truncatula</name>
    <name type="common">Barrel medic</name>
    <name type="synonym">Medicago tribuloides</name>
    <dbReference type="NCBI Taxonomy" id="3880"/>
    <lineage>
        <taxon>Eukaryota</taxon>
        <taxon>Viridiplantae</taxon>
        <taxon>Streptophyta</taxon>
        <taxon>Embryophyta</taxon>
        <taxon>Tracheophyta</taxon>
        <taxon>Spermatophyta</taxon>
        <taxon>Magnoliopsida</taxon>
        <taxon>eudicotyledons</taxon>
        <taxon>Gunneridae</taxon>
        <taxon>Pentapetalae</taxon>
        <taxon>rosids</taxon>
        <taxon>fabids</taxon>
        <taxon>Fabales</taxon>
        <taxon>Fabaceae</taxon>
        <taxon>Papilionoideae</taxon>
        <taxon>50 kb inversion clade</taxon>
        <taxon>NPAAA clade</taxon>
        <taxon>Hologalegina</taxon>
        <taxon>IRL clade</taxon>
        <taxon>Trifolieae</taxon>
        <taxon>Medicago</taxon>
    </lineage>
</organism>
<evidence type="ECO:0000313" key="2">
    <source>
        <dbReference type="EMBL" id="AES75452.2"/>
    </source>
</evidence>
<evidence type="ECO:0000256" key="1">
    <source>
        <dbReference type="SAM" id="MobiDB-lite"/>
    </source>
</evidence>
<dbReference type="AlphaFoldDB" id="G7KJL9"/>
<dbReference type="EnsemblPlants" id="AES75452">
    <property type="protein sequence ID" value="AES75452"/>
    <property type="gene ID" value="MTR_6g045050"/>
</dbReference>
<accession>G7KJL9</accession>
<protein>
    <submittedName>
        <fullName evidence="2 3">Uncharacterized protein</fullName>
    </submittedName>
</protein>
<evidence type="ECO:0000313" key="4">
    <source>
        <dbReference type="Proteomes" id="UP000002051"/>
    </source>
</evidence>
<sequence length="141" mass="15913">MSSRPSRSRSPRRSVSVRSPSRGRRLPKRRSPRRSPPRRSPPRRNRCSWSSSSSSSDDDRDAQSDRNTYGPFIRRICEAHIPRLKPLGLIKASKEVNNLIPPPKDLGVFLSVLEVKGGSFTGRSIEDSSKEFEGVHGYSRI</sequence>